<dbReference type="InterPro" id="IPR001841">
    <property type="entry name" value="Znf_RING"/>
</dbReference>
<keyword evidence="5" id="KW-0175">Coiled coil</keyword>
<dbReference type="PROSITE" id="PS00518">
    <property type="entry name" value="ZF_RING_1"/>
    <property type="match status" value="1"/>
</dbReference>
<dbReference type="InterPro" id="IPR051438">
    <property type="entry name" value="RNF_E3_ubiq-protein_ligase"/>
</dbReference>
<keyword evidence="2 4" id="KW-0863">Zinc-finger</keyword>
<dbReference type="SMART" id="SM00184">
    <property type="entry name" value="RING"/>
    <property type="match status" value="1"/>
</dbReference>
<dbReference type="PANTHER" id="PTHR46016:SF1">
    <property type="entry name" value="RING-TYPE DOMAIN-CONTAINING PROTEIN"/>
    <property type="match status" value="1"/>
</dbReference>
<dbReference type="GO" id="GO:0008270">
    <property type="term" value="F:zinc ion binding"/>
    <property type="evidence" value="ECO:0007669"/>
    <property type="project" value="UniProtKB-KW"/>
</dbReference>
<dbReference type="InterPro" id="IPR013083">
    <property type="entry name" value="Znf_RING/FYVE/PHD"/>
</dbReference>
<proteinExistence type="predicted"/>
<keyword evidence="3" id="KW-0862">Zinc</keyword>
<dbReference type="InterPro" id="IPR017907">
    <property type="entry name" value="Znf_RING_CS"/>
</dbReference>
<dbReference type="Gene3D" id="3.30.40.10">
    <property type="entry name" value="Zinc/RING finger domain, C3HC4 (zinc finger)"/>
    <property type="match status" value="1"/>
</dbReference>
<dbReference type="GO" id="GO:0000209">
    <property type="term" value="P:protein polyubiquitination"/>
    <property type="evidence" value="ECO:0007669"/>
    <property type="project" value="TreeGrafter"/>
</dbReference>
<feature type="coiled-coil region" evidence="5">
    <location>
        <begin position="133"/>
        <end position="160"/>
    </location>
</feature>
<organism evidence="7 8">
    <name type="scientific">Dinothrombium tinctorium</name>
    <dbReference type="NCBI Taxonomy" id="1965070"/>
    <lineage>
        <taxon>Eukaryota</taxon>
        <taxon>Metazoa</taxon>
        <taxon>Ecdysozoa</taxon>
        <taxon>Arthropoda</taxon>
        <taxon>Chelicerata</taxon>
        <taxon>Arachnida</taxon>
        <taxon>Acari</taxon>
        <taxon>Acariformes</taxon>
        <taxon>Trombidiformes</taxon>
        <taxon>Prostigmata</taxon>
        <taxon>Anystina</taxon>
        <taxon>Parasitengona</taxon>
        <taxon>Trombidioidea</taxon>
        <taxon>Trombidiidae</taxon>
        <taxon>Dinothrombium</taxon>
    </lineage>
</organism>
<reference evidence="7 8" key="1">
    <citation type="journal article" date="2018" name="Gigascience">
        <title>Genomes of trombidid mites reveal novel predicted allergens and laterally-transferred genes associated with secondary metabolism.</title>
        <authorList>
            <person name="Dong X."/>
            <person name="Chaisiri K."/>
            <person name="Xia D."/>
            <person name="Armstrong S.D."/>
            <person name="Fang Y."/>
            <person name="Donnelly M.J."/>
            <person name="Kadowaki T."/>
            <person name="McGarry J.W."/>
            <person name="Darby A.C."/>
            <person name="Makepeace B.L."/>
        </authorList>
    </citation>
    <scope>NUCLEOTIDE SEQUENCE [LARGE SCALE GENOMIC DNA]</scope>
    <source>
        <strain evidence="7">UoL-WK</strain>
    </source>
</reference>
<evidence type="ECO:0000313" key="8">
    <source>
        <dbReference type="Proteomes" id="UP000285301"/>
    </source>
</evidence>
<dbReference type="PANTHER" id="PTHR46016">
    <property type="entry name" value="ZINC FINGER, RING/FYVE/PHD-TYPE"/>
    <property type="match status" value="1"/>
</dbReference>
<evidence type="ECO:0000256" key="2">
    <source>
        <dbReference type="ARBA" id="ARBA00022771"/>
    </source>
</evidence>
<dbReference type="SUPFAM" id="SSF57850">
    <property type="entry name" value="RING/U-box"/>
    <property type="match status" value="1"/>
</dbReference>
<dbReference type="GO" id="GO:0006511">
    <property type="term" value="P:ubiquitin-dependent protein catabolic process"/>
    <property type="evidence" value="ECO:0007669"/>
    <property type="project" value="TreeGrafter"/>
</dbReference>
<dbReference type="Proteomes" id="UP000285301">
    <property type="component" value="Unassembled WGS sequence"/>
</dbReference>
<accession>A0A443RF06</accession>
<dbReference type="OrthoDB" id="6493466at2759"/>
<evidence type="ECO:0000313" key="7">
    <source>
        <dbReference type="EMBL" id="RWS13850.1"/>
    </source>
</evidence>
<comment type="caution">
    <text evidence="7">The sequence shown here is derived from an EMBL/GenBank/DDBJ whole genome shotgun (WGS) entry which is preliminary data.</text>
</comment>
<feature type="domain" description="RING-type" evidence="6">
    <location>
        <begin position="18"/>
        <end position="57"/>
    </location>
</feature>
<protein>
    <recommendedName>
        <fullName evidence="6">RING-type domain-containing protein</fullName>
    </recommendedName>
</protein>
<dbReference type="AlphaFoldDB" id="A0A443RF06"/>
<name>A0A443RF06_9ACAR</name>
<evidence type="ECO:0000256" key="1">
    <source>
        <dbReference type="ARBA" id="ARBA00022723"/>
    </source>
</evidence>
<keyword evidence="1" id="KW-0479">Metal-binding</keyword>
<evidence type="ECO:0000256" key="3">
    <source>
        <dbReference type="ARBA" id="ARBA00022833"/>
    </source>
</evidence>
<gene>
    <name evidence="7" type="ORF">B4U79_17331</name>
</gene>
<dbReference type="Pfam" id="PF13923">
    <property type="entry name" value="zf-C3HC4_2"/>
    <property type="match status" value="1"/>
</dbReference>
<sequence>MGIDPELFLSPIDDELKCPICYRVLEEPLQGFHCDHVFCKECINAWLTNTTRCPMDRMFLSRDLLRPAPKLVKHLLNRLEVRCPNVSLGCFLTVTLETLDGHIAECWYDPRSKNHARIAECRTRNPLAIMRDMAAFSDDIDKIKADIENLRQHYVEEKKHSELISNSLSKYTLYLKDCREKVRTICEPLMKMIATSVSEDESDEEDQEHKTIDVAIHNLHEFTNEGVITEYLRQNDIYVQSCRKEPSISARSLNFVATIKQSQRNRILNSELWPRGVLLNVVGEKASGIQGARNKELPAVVIQAGLNCWANLSFNTN</sequence>
<dbReference type="EMBL" id="NCKU01000867">
    <property type="protein sequence ID" value="RWS13850.1"/>
    <property type="molecule type" value="Genomic_DNA"/>
</dbReference>
<evidence type="ECO:0000259" key="6">
    <source>
        <dbReference type="PROSITE" id="PS50089"/>
    </source>
</evidence>
<evidence type="ECO:0000256" key="5">
    <source>
        <dbReference type="SAM" id="Coils"/>
    </source>
</evidence>
<dbReference type="STRING" id="1965070.A0A443RF06"/>
<keyword evidence="8" id="KW-1185">Reference proteome</keyword>
<dbReference type="GO" id="GO:0061630">
    <property type="term" value="F:ubiquitin protein ligase activity"/>
    <property type="evidence" value="ECO:0007669"/>
    <property type="project" value="TreeGrafter"/>
</dbReference>
<dbReference type="SUPFAM" id="SSF49599">
    <property type="entry name" value="TRAF domain-like"/>
    <property type="match status" value="1"/>
</dbReference>
<evidence type="ECO:0000256" key="4">
    <source>
        <dbReference type="PROSITE-ProRule" id="PRU00175"/>
    </source>
</evidence>
<dbReference type="PROSITE" id="PS50089">
    <property type="entry name" value="ZF_RING_2"/>
    <property type="match status" value="1"/>
</dbReference>